<gene>
    <name evidence="1" type="ORF">EVAR_24496_1</name>
</gene>
<reference evidence="1 2" key="1">
    <citation type="journal article" date="2019" name="Commun. Biol.">
        <title>The bagworm genome reveals a unique fibroin gene that provides high tensile strength.</title>
        <authorList>
            <person name="Kono N."/>
            <person name="Nakamura H."/>
            <person name="Ohtoshi R."/>
            <person name="Tomita M."/>
            <person name="Numata K."/>
            <person name="Arakawa K."/>
        </authorList>
    </citation>
    <scope>NUCLEOTIDE SEQUENCE [LARGE SCALE GENOMIC DNA]</scope>
</reference>
<dbReference type="EMBL" id="BGZK01000212">
    <property type="protein sequence ID" value="GBP28821.1"/>
    <property type="molecule type" value="Genomic_DNA"/>
</dbReference>
<sequence length="114" mass="12796">MQSKYFTTSPKAFGRVDYETLIGNQESFSSEGFALGLLKPYLSNGVQSVDVNCKKVVYILYIASRTAAVSVNESSSLVEDVREIVLFVNDTSSLFKVETQQRMCDDVQRIHEDI</sequence>
<comment type="caution">
    <text evidence="1">The sequence shown here is derived from an EMBL/GenBank/DDBJ whole genome shotgun (WGS) entry which is preliminary data.</text>
</comment>
<accession>A0A4C1UQU9</accession>
<name>A0A4C1UQU9_EUMVA</name>
<keyword evidence="2" id="KW-1185">Reference proteome</keyword>
<organism evidence="1 2">
    <name type="scientific">Eumeta variegata</name>
    <name type="common">Bagworm moth</name>
    <name type="synonym">Eumeta japonica</name>
    <dbReference type="NCBI Taxonomy" id="151549"/>
    <lineage>
        <taxon>Eukaryota</taxon>
        <taxon>Metazoa</taxon>
        <taxon>Ecdysozoa</taxon>
        <taxon>Arthropoda</taxon>
        <taxon>Hexapoda</taxon>
        <taxon>Insecta</taxon>
        <taxon>Pterygota</taxon>
        <taxon>Neoptera</taxon>
        <taxon>Endopterygota</taxon>
        <taxon>Lepidoptera</taxon>
        <taxon>Glossata</taxon>
        <taxon>Ditrysia</taxon>
        <taxon>Tineoidea</taxon>
        <taxon>Psychidae</taxon>
        <taxon>Oiketicinae</taxon>
        <taxon>Eumeta</taxon>
    </lineage>
</organism>
<dbReference type="Proteomes" id="UP000299102">
    <property type="component" value="Unassembled WGS sequence"/>
</dbReference>
<dbReference type="OrthoDB" id="10065625at2759"/>
<evidence type="ECO:0000313" key="2">
    <source>
        <dbReference type="Proteomes" id="UP000299102"/>
    </source>
</evidence>
<protein>
    <submittedName>
        <fullName evidence="1">Uncharacterized protein</fullName>
    </submittedName>
</protein>
<evidence type="ECO:0000313" key="1">
    <source>
        <dbReference type="EMBL" id="GBP28821.1"/>
    </source>
</evidence>
<proteinExistence type="predicted"/>
<dbReference type="AlphaFoldDB" id="A0A4C1UQU9"/>